<name>A0ABU5EAF5_9PROT</name>
<keyword evidence="2" id="KW-0479">Metal-binding</keyword>
<dbReference type="EC" id="1.14.11.17" evidence="7"/>
<evidence type="ECO:0000256" key="4">
    <source>
        <dbReference type="ARBA" id="ARBA00023002"/>
    </source>
</evidence>
<reference evidence="7 8" key="1">
    <citation type="journal article" date="2016" name="Antonie Van Leeuwenhoek">
        <title>Dongia soli sp. nov., isolated from soil from Dokdo, Korea.</title>
        <authorList>
            <person name="Kim D.U."/>
            <person name="Lee H."/>
            <person name="Kim H."/>
            <person name="Kim S.G."/>
            <person name="Ka J.O."/>
        </authorList>
    </citation>
    <scope>NUCLEOTIDE SEQUENCE [LARGE SCALE GENOMIC DNA]</scope>
    <source>
        <strain evidence="7 8">D78</strain>
    </source>
</reference>
<comment type="similarity">
    <text evidence="1">Belongs to the TfdA dioxygenase family.</text>
</comment>
<dbReference type="Gene3D" id="3.60.130.10">
    <property type="entry name" value="Clavaminate synthase-like"/>
    <property type="match status" value="1"/>
</dbReference>
<dbReference type="InterPro" id="IPR051323">
    <property type="entry name" value="AtsK-like"/>
</dbReference>
<dbReference type="PANTHER" id="PTHR30468:SF1">
    <property type="entry name" value="ALPHA-KETOGLUTARATE-DEPENDENT SULFONATE DIOXYGENASE"/>
    <property type="match status" value="1"/>
</dbReference>
<proteinExistence type="inferred from homology"/>
<dbReference type="SUPFAM" id="SSF51197">
    <property type="entry name" value="Clavaminate synthase-like"/>
    <property type="match status" value="1"/>
</dbReference>
<keyword evidence="5" id="KW-0408">Iron</keyword>
<keyword evidence="8" id="KW-1185">Reference proteome</keyword>
<dbReference type="GO" id="GO:0000908">
    <property type="term" value="F:taurine dioxygenase activity"/>
    <property type="evidence" value="ECO:0007669"/>
    <property type="project" value="UniProtKB-EC"/>
</dbReference>
<sequence length="284" mass="32565">MSNRTIADRITVTPLSPTIGALIGNVDLAAELDERAIERLTHALLTHQVIFFEDQHLTSQQQRDFAKRFGKLHIHPLYPNVQGAEEIIILDTHNDNPPDNDNWHTDVTFIETPPMGAILYARELPPVGGDTTWSSMTAAYESLSPAFRAFLDGLYAEHDFEKSFPRERYGTTPEDEKRWLKTRETHKPMTHPVVRTHPVTGKKGLFVNEGFTTRIKDLSKTESDAVLRLLFAHIAKPEFTIRWHWKQNAIAFSDNRCTQHYALADYLPHRRIMHRATIIGDRPV</sequence>
<dbReference type="InterPro" id="IPR003819">
    <property type="entry name" value="TauD/TfdA-like"/>
</dbReference>
<dbReference type="Proteomes" id="UP001279642">
    <property type="component" value="Unassembled WGS sequence"/>
</dbReference>
<dbReference type="NCBIfam" id="NF007104">
    <property type="entry name" value="PRK09553.1"/>
    <property type="match status" value="1"/>
</dbReference>
<dbReference type="Pfam" id="PF02668">
    <property type="entry name" value="TauD"/>
    <property type="match status" value="1"/>
</dbReference>
<evidence type="ECO:0000256" key="3">
    <source>
        <dbReference type="ARBA" id="ARBA00022964"/>
    </source>
</evidence>
<feature type="domain" description="TauD/TfdA-like" evidence="6">
    <location>
        <begin position="12"/>
        <end position="277"/>
    </location>
</feature>
<evidence type="ECO:0000256" key="5">
    <source>
        <dbReference type="ARBA" id="ARBA00023004"/>
    </source>
</evidence>
<evidence type="ECO:0000256" key="1">
    <source>
        <dbReference type="ARBA" id="ARBA00005896"/>
    </source>
</evidence>
<keyword evidence="3 7" id="KW-0223">Dioxygenase</keyword>
<protein>
    <submittedName>
        <fullName evidence="7">Taurine dioxygenase</fullName>
        <ecNumber evidence="7">1.14.11.17</ecNumber>
    </submittedName>
</protein>
<evidence type="ECO:0000313" key="7">
    <source>
        <dbReference type="EMBL" id="MDY0883332.1"/>
    </source>
</evidence>
<gene>
    <name evidence="7" type="primary">tauD</name>
    <name evidence="7" type="ORF">SMD27_10790</name>
</gene>
<dbReference type="InterPro" id="IPR042098">
    <property type="entry name" value="TauD-like_sf"/>
</dbReference>
<dbReference type="EMBL" id="JAXCLW010000002">
    <property type="protein sequence ID" value="MDY0883332.1"/>
    <property type="molecule type" value="Genomic_DNA"/>
</dbReference>
<dbReference type="RefSeq" id="WP_320508370.1">
    <property type="nucleotide sequence ID" value="NZ_JAXCLW010000002.1"/>
</dbReference>
<evidence type="ECO:0000313" key="8">
    <source>
        <dbReference type="Proteomes" id="UP001279642"/>
    </source>
</evidence>
<accession>A0ABU5EAF5</accession>
<evidence type="ECO:0000259" key="6">
    <source>
        <dbReference type="Pfam" id="PF02668"/>
    </source>
</evidence>
<keyword evidence="4 7" id="KW-0560">Oxidoreductase</keyword>
<comment type="caution">
    <text evidence="7">The sequence shown here is derived from an EMBL/GenBank/DDBJ whole genome shotgun (WGS) entry which is preliminary data.</text>
</comment>
<organism evidence="7 8">
    <name type="scientific">Dongia soli</name>
    <dbReference type="NCBI Taxonomy" id="600628"/>
    <lineage>
        <taxon>Bacteria</taxon>
        <taxon>Pseudomonadati</taxon>
        <taxon>Pseudomonadota</taxon>
        <taxon>Alphaproteobacteria</taxon>
        <taxon>Rhodospirillales</taxon>
        <taxon>Dongiaceae</taxon>
        <taxon>Dongia</taxon>
    </lineage>
</organism>
<dbReference type="PANTHER" id="PTHR30468">
    <property type="entry name" value="ALPHA-KETOGLUTARATE-DEPENDENT SULFONATE DIOXYGENASE"/>
    <property type="match status" value="1"/>
</dbReference>
<evidence type="ECO:0000256" key="2">
    <source>
        <dbReference type="ARBA" id="ARBA00022723"/>
    </source>
</evidence>